<organism evidence="1">
    <name type="scientific">marine metagenome</name>
    <dbReference type="NCBI Taxonomy" id="408172"/>
    <lineage>
        <taxon>unclassified sequences</taxon>
        <taxon>metagenomes</taxon>
        <taxon>ecological metagenomes</taxon>
    </lineage>
</organism>
<gene>
    <name evidence="1" type="ORF">METZ01_LOCUS359130</name>
</gene>
<reference evidence="1" key="1">
    <citation type="submission" date="2018-05" db="EMBL/GenBank/DDBJ databases">
        <authorList>
            <person name="Lanie J.A."/>
            <person name="Ng W.-L."/>
            <person name="Kazmierczak K.M."/>
            <person name="Andrzejewski T.M."/>
            <person name="Davidsen T.M."/>
            <person name="Wayne K.J."/>
            <person name="Tettelin H."/>
            <person name="Glass J.I."/>
            <person name="Rusch D."/>
            <person name="Podicherti R."/>
            <person name="Tsui H.-C.T."/>
            <person name="Winkler M.E."/>
        </authorList>
    </citation>
    <scope>NUCLEOTIDE SEQUENCE</scope>
</reference>
<dbReference type="EMBL" id="UINC01127266">
    <property type="protein sequence ID" value="SVD06276.1"/>
    <property type="molecule type" value="Genomic_DNA"/>
</dbReference>
<protein>
    <submittedName>
        <fullName evidence="1">Uncharacterized protein</fullName>
    </submittedName>
</protein>
<sequence length="171" mass="18210">EYDSCLASCTMVFDYEDNLHASTTYYLKIYGYGNATYSLTVSKGGSEGSTSNPVELTLGTAHSGTVEGYYYGGQSYYKFTTSGADNYTLSMNNSASLDCSLYSDSGFTSYVSYSTNNCTANANLSKTFVGTNPATGLSATKTYYLKIEPQASSIAEASTTTYNITVAAEGN</sequence>
<name>A0A382S8Q1_9ZZZZ</name>
<accession>A0A382S8Q1</accession>
<proteinExistence type="predicted"/>
<dbReference type="Gene3D" id="2.60.120.380">
    <property type="match status" value="1"/>
</dbReference>
<evidence type="ECO:0000313" key="1">
    <source>
        <dbReference type="EMBL" id="SVD06276.1"/>
    </source>
</evidence>
<feature type="non-terminal residue" evidence="1">
    <location>
        <position position="1"/>
    </location>
</feature>
<dbReference type="AlphaFoldDB" id="A0A382S8Q1"/>